<dbReference type="GO" id="GO:0010181">
    <property type="term" value="F:FMN binding"/>
    <property type="evidence" value="ECO:0007669"/>
    <property type="project" value="InterPro"/>
</dbReference>
<evidence type="ECO:0000259" key="1">
    <source>
        <dbReference type="Pfam" id="PF01613"/>
    </source>
</evidence>
<protein>
    <submittedName>
        <fullName evidence="2">Flavin reductase</fullName>
    </submittedName>
</protein>
<organism evidence="2 3">
    <name type="scientific">Rubrobacter tropicus</name>
    <dbReference type="NCBI Taxonomy" id="2653851"/>
    <lineage>
        <taxon>Bacteria</taxon>
        <taxon>Bacillati</taxon>
        <taxon>Actinomycetota</taxon>
        <taxon>Rubrobacteria</taxon>
        <taxon>Rubrobacterales</taxon>
        <taxon>Rubrobacteraceae</taxon>
        <taxon>Rubrobacter</taxon>
    </lineage>
</organism>
<reference evidence="2 3" key="1">
    <citation type="submission" date="2019-10" db="EMBL/GenBank/DDBJ databases">
        <title>Rubrobacter sp nov SCSIO 52090 isolated from a deep-sea sediment in the South China Sea.</title>
        <authorList>
            <person name="Chen R.W."/>
        </authorList>
    </citation>
    <scope>NUCLEOTIDE SEQUENCE [LARGE SCALE GENOMIC DNA]</scope>
    <source>
        <strain evidence="2 3">SCSIO 52909</strain>
    </source>
</reference>
<dbReference type="Pfam" id="PF01613">
    <property type="entry name" value="Flavin_Reduct"/>
    <property type="match status" value="1"/>
</dbReference>
<dbReference type="Proteomes" id="UP000501452">
    <property type="component" value="Chromosome"/>
</dbReference>
<accession>A0A6G8QDY8</accession>
<dbReference type="Gene3D" id="2.30.110.10">
    <property type="entry name" value="Electron Transport, Fmn-binding Protein, Chain A"/>
    <property type="match status" value="1"/>
</dbReference>
<feature type="domain" description="Flavin reductase like" evidence="1">
    <location>
        <begin position="26"/>
        <end position="158"/>
    </location>
</feature>
<evidence type="ECO:0000313" key="2">
    <source>
        <dbReference type="EMBL" id="QIN84706.1"/>
    </source>
</evidence>
<gene>
    <name evidence="2" type="ORF">GBA63_20165</name>
</gene>
<dbReference type="RefSeq" id="WP_166179157.1">
    <property type="nucleotide sequence ID" value="NZ_CP045119.1"/>
</dbReference>
<proteinExistence type="predicted"/>
<name>A0A6G8QDY8_9ACTN</name>
<dbReference type="InterPro" id="IPR002563">
    <property type="entry name" value="Flavin_Rdtase-like_dom"/>
</dbReference>
<dbReference type="InterPro" id="IPR012349">
    <property type="entry name" value="Split_barrel_FMN-bd"/>
</dbReference>
<sequence>MKSHVREDLVTLPQDAPPWDRFFTVNPLVLVGTREGDGGYDLAPKHAAFPLGWGSFFGFVCTPRHNTYHNVRREGVFTISYPRPTQVVLASLAAAPREDDGSKPALGALGTFPAGEVDGLFVEDAYLYLECALDRVVDDFGENSLICGRILAAHIHQDYLRVSERDDGDLIHASPLLAYLSPGRYATVTESFSFPFPAGFMR</sequence>
<dbReference type="AlphaFoldDB" id="A0A6G8QDY8"/>
<dbReference type="SUPFAM" id="SSF50475">
    <property type="entry name" value="FMN-binding split barrel"/>
    <property type="match status" value="1"/>
</dbReference>
<keyword evidence="3" id="KW-1185">Reference proteome</keyword>
<dbReference type="GO" id="GO:0016646">
    <property type="term" value="F:oxidoreductase activity, acting on the CH-NH group of donors, NAD or NADP as acceptor"/>
    <property type="evidence" value="ECO:0007669"/>
    <property type="project" value="UniProtKB-ARBA"/>
</dbReference>
<dbReference type="KEGG" id="rub:GBA63_20165"/>
<dbReference type="EMBL" id="CP045119">
    <property type="protein sequence ID" value="QIN84706.1"/>
    <property type="molecule type" value="Genomic_DNA"/>
</dbReference>
<evidence type="ECO:0000313" key="3">
    <source>
        <dbReference type="Proteomes" id="UP000501452"/>
    </source>
</evidence>